<dbReference type="Pfam" id="PF00361">
    <property type="entry name" value="Proton_antipo_M"/>
    <property type="match status" value="1"/>
</dbReference>
<evidence type="ECO:0000256" key="7">
    <source>
        <dbReference type="SAM" id="Phobius"/>
    </source>
</evidence>
<evidence type="ECO:0000256" key="5">
    <source>
        <dbReference type="ARBA" id="ARBA00023002"/>
    </source>
</evidence>
<proteinExistence type="predicted"/>
<dbReference type="NCBIfam" id="NF009310">
    <property type="entry name" value="PRK12668.1"/>
    <property type="match status" value="1"/>
</dbReference>
<dbReference type="PANTHER" id="PTHR42682:SF4">
    <property type="entry name" value="NADH-UBIQUINONE_PLASTOQUINONE"/>
    <property type="match status" value="1"/>
</dbReference>
<feature type="domain" description="NADH:quinone oxidoreductase/Mrp antiporter transmembrane" evidence="8">
    <location>
        <begin position="114"/>
        <end position="375"/>
    </location>
</feature>
<keyword evidence="2" id="KW-1003">Cell membrane</keyword>
<dbReference type="InterPro" id="IPR001750">
    <property type="entry name" value="ND/Mrp_TM"/>
</dbReference>
<dbReference type="PANTHER" id="PTHR42682">
    <property type="entry name" value="HYDROGENASE-4 COMPONENT F"/>
    <property type="match status" value="1"/>
</dbReference>
<comment type="caution">
    <text evidence="9">The sequence shown here is derived from an EMBL/GenBank/DDBJ whole genome shotgun (WGS) entry which is preliminary data.</text>
</comment>
<evidence type="ECO:0000259" key="8">
    <source>
        <dbReference type="Pfam" id="PF00361"/>
    </source>
</evidence>
<dbReference type="EMBL" id="BIXZ01000001">
    <property type="protein sequence ID" value="GCF12963.1"/>
    <property type="molecule type" value="Genomic_DNA"/>
</dbReference>
<evidence type="ECO:0000256" key="4">
    <source>
        <dbReference type="ARBA" id="ARBA00022989"/>
    </source>
</evidence>
<feature type="transmembrane region" description="Helical" evidence="7">
    <location>
        <begin position="222"/>
        <end position="245"/>
    </location>
</feature>
<dbReference type="GO" id="GO:0005886">
    <property type="term" value="C:plasma membrane"/>
    <property type="evidence" value="ECO:0007669"/>
    <property type="project" value="UniProtKB-SubCell"/>
</dbReference>
<feature type="transmembrane region" description="Helical" evidence="7">
    <location>
        <begin position="72"/>
        <end position="90"/>
    </location>
</feature>
<feature type="transmembrane region" description="Helical" evidence="7">
    <location>
        <begin position="285"/>
        <end position="305"/>
    </location>
</feature>
<feature type="transmembrane region" description="Helical" evidence="7">
    <location>
        <begin position="121"/>
        <end position="138"/>
    </location>
</feature>
<keyword evidence="10" id="KW-1185">Reference proteome</keyword>
<dbReference type="GO" id="GO:0016491">
    <property type="term" value="F:oxidoreductase activity"/>
    <property type="evidence" value="ECO:0007669"/>
    <property type="project" value="UniProtKB-KW"/>
</dbReference>
<feature type="transmembrane region" description="Helical" evidence="7">
    <location>
        <begin position="150"/>
        <end position="168"/>
    </location>
</feature>
<dbReference type="AlphaFoldDB" id="A0A4C2EK35"/>
<feature type="transmembrane region" description="Helical" evidence="7">
    <location>
        <begin position="97"/>
        <end position="115"/>
    </location>
</feature>
<accession>A0A4C2EK35</accession>
<keyword evidence="5" id="KW-0560">Oxidoreductase</keyword>
<dbReference type="Proteomes" id="UP000304382">
    <property type="component" value="Unassembled WGS sequence"/>
</dbReference>
<evidence type="ECO:0000256" key="6">
    <source>
        <dbReference type="ARBA" id="ARBA00023136"/>
    </source>
</evidence>
<evidence type="ECO:0000256" key="2">
    <source>
        <dbReference type="ARBA" id="ARBA00022475"/>
    </source>
</evidence>
<gene>
    <name evidence="9" type="ORF">Harman_08980</name>
</gene>
<feature type="transmembrane region" description="Helical" evidence="7">
    <location>
        <begin position="311"/>
        <end position="329"/>
    </location>
</feature>
<organism evidence="9 10">
    <name type="scientific">Haloarcula mannanilytica</name>
    <dbReference type="NCBI Taxonomy" id="2509225"/>
    <lineage>
        <taxon>Archaea</taxon>
        <taxon>Methanobacteriati</taxon>
        <taxon>Methanobacteriota</taxon>
        <taxon>Stenosarchaea group</taxon>
        <taxon>Halobacteria</taxon>
        <taxon>Halobacteriales</taxon>
        <taxon>Haloarculaceae</taxon>
        <taxon>Haloarcula</taxon>
    </lineage>
</organism>
<evidence type="ECO:0000256" key="3">
    <source>
        <dbReference type="ARBA" id="ARBA00022692"/>
    </source>
</evidence>
<feature type="transmembrane region" description="Helical" evidence="7">
    <location>
        <begin position="395"/>
        <end position="413"/>
    </location>
</feature>
<feature type="transmembrane region" description="Helical" evidence="7">
    <location>
        <begin position="188"/>
        <end position="210"/>
    </location>
</feature>
<evidence type="ECO:0000256" key="1">
    <source>
        <dbReference type="ARBA" id="ARBA00004651"/>
    </source>
</evidence>
<protein>
    <submittedName>
        <fullName evidence="9">Na(+)/H(+) antiporter subunit D</fullName>
    </submittedName>
</protein>
<evidence type="ECO:0000313" key="10">
    <source>
        <dbReference type="Proteomes" id="UP000304382"/>
    </source>
</evidence>
<keyword evidence="4 7" id="KW-1133">Transmembrane helix</keyword>
<keyword evidence="6 7" id="KW-0472">Membrane</keyword>
<evidence type="ECO:0000313" key="9">
    <source>
        <dbReference type="EMBL" id="GCF12963.1"/>
    </source>
</evidence>
<dbReference type="RefSeq" id="WP_137682609.1">
    <property type="nucleotide sequence ID" value="NZ_BIXZ01000001.1"/>
</dbReference>
<comment type="subcellular location">
    <subcellularLocation>
        <location evidence="1">Cell membrane</location>
        <topology evidence="1">Multi-pass membrane protein</topology>
    </subcellularLocation>
</comment>
<feature type="transmembrane region" description="Helical" evidence="7">
    <location>
        <begin position="251"/>
        <end position="269"/>
    </location>
</feature>
<feature type="transmembrane region" description="Helical" evidence="7">
    <location>
        <begin position="573"/>
        <end position="593"/>
    </location>
</feature>
<dbReference type="InterPro" id="IPR052175">
    <property type="entry name" value="ComplexI-like_HydComp"/>
</dbReference>
<keyword evidence="3 7" id="KW-0812">Transmembrane</keyword>
<name>A0A4C2EK35_9EURY</name>
<dbReference type="OrthoDB" id="198789at2157"/>
<feature type="transmembrane region" description="Helical" evidence="7">
    <location>
        <begin position="350"/>
        <end position="375"/>
    </location>
</feature>
<feature type="transmembrane region" description="Helical" evidence="7">
    <location>
        <begin position="434"/>
        <end position="457"/>
    </location>
</feature>
<sequence>MSTLTMVPPVVVLLALAVVVSRLPRRAGHAVGALVPALAVPWAVMVPEGAHLQTQFLGFEAVLLNVDPFSRLMGIIFGLIAAVAVLYSYASDADTTQTGYALSYVATSFGAVFAGDWLTLIFFWELMAVTSTLLVWHYGGKAVRAGFRYALLHGLGGTLLMAAILRHYVEVETFLFASVPGGPETAGITTGLAAALAAIGIGVNVGFIGLHAWLPDTYPRPHIAASVFLCVFTTKTGVYGMYRAFPNGHEAIAYMGGGMAIFGALFALFQNDMRRLLSYHIQSQVGYMVAGVGIGVPLAQAGAFAHVFNHILYKGLLFMTAGAVIYRTGEESLKKLGGLAREMPITAAAFSVAALSIAGFPGFNGFVSKGIIIAGSHYEFAHGPLYFDHRTTLEWMLLIGGVGTFMSFIKFGYYAFFHGSYDGSVPDANRGQSIAMVSVAALCVVYGVYDTALFAILPFDVTAEAAVGEHTYTTYTIPHIIEGLGLAAAGLIGFAVTKKPLSKLGRVPDIDSLYNPAIFYGSRGLVVGVTELYAAVDRAVVKTTAVVIHTATAPNDVIARLSDDDGLVHPMRAGIGLSILILAVFVTIALLALS</sequence>
<reference evidence="9 10" key="1">
    <citation type="submission" date="2019-02" db="EMBL/GenBank/DDBJ databases">
        <title>Haloarcula mannanilyticum sp. nov., a mannan degrading haloarchaeon isolated from commercial salt.</title>
        <authorList>
            <person name="Enomoto S."/>
            <person name="Shimane Y."/>
            <person name="Kamekura M."/>
            <person name="Ito T."/>
            <person name="Moriya O."/>
            <person name="Ihara K."/>
            <person name="Takahashi-Ando N."/>
            <person name="Fukushima Y."/>
            <person name="Yoshida Y."/>
            <person name="Usama R."/>
            <person name="Takai K."/>
            <person name="Minegishi H."/>
        </authorList>
    </citation>
    <scope>NUCLEOTIDE SEQUENCE [LARGE SCALE GENOMIC DNA]</scope>
    <source>
        <strain evidence="9 10">MD130-1</strain>
    </source>
</reference>
<feature type="transmembrane region" description="Helical" evidence="7">
    <location>
        <begin position="477"/>
        <end position="496"/>
    </location>
</feature>